<dbReference type="EMBL" id="CP076129">
    <property type="protein sequence ID" value="QWG09906.1"/>
    <property type="molecule type" value="Genomic_DNA"/>
</dbReference>
<dbReference type="Proteomes" id="UP000682802">
    <property type="component" value="Chromosome 2"/>
</dbReference>
<evidence type="ECO:0000313" key="1">
    <source>
        <dbReference type="EMBL" id="QWG09906.1"/>
    </source>
</evidence>
<sequence>MKKISKFIEGIEFDMIESYRINRGVNIKCLLKDNSYTIIGQYDEELPNSIQDQENKLNKSAEFVVSISDKNTLDKFQSIFISKTNSEIYFSHDSPLFKDAILFYKEGKVIDGLNISFKQNIFQNLKGERLVFTKYEYEELKAYFYSKLNHSLLGWADYFGNISDKWREHRFPNSYYYNYSSKSYETTLANPILSLNTNYAHAIIETDGGAISQNQIKRLEYISHFPKRKKIFDMIFNLYNRMKVDYDLPDIIRDEDEILPNFVSLNVINIPLDDSDDILLSFKNWDEEHGLHIYINEVDQKIEFAPY</sequence>
<accession>A0ABX8H3B6</accession>
<proteinExistence type="predicted"/>
<organism evidence="1 2">
    <name type="scientific">Flammeovirga kamogawensis</name>
    <dbReference type="NCBI Taxonomy" id="373891"/>
    <lineage>
        <taxon>Bacteria</taxon>
        <taxon>Pseudomonadati</taxon>
        <taxon>Bacteroidota</taxon>
        <taxon>Cytophagia</taxon>
        <taxon>Cytophagales</taxon>
        <taxon>Flammeovirgaceae</taxon>
        <taxon>Flammeovirga</taxon>
    </lineage>
</organism>
<protein>
    <submittedName>
        <fullName evidence="1">Uncharacterized protein</fullName>
    </submittedName>
</protein>
<dbReference type="RefSeq" id="WP_144076559.1">
    <property type="nucleotide sequence ID" value="NZ_CP076129.1"/>
</dbReference>
<evidence type="ECO:0000313" key="2">
    <source>
        <dbReference type="Proteomes" id="UP000682802"/>
    </source>
</evidence>
<reference evidence="1 2" key="1">
    <citation type="submission" date="2021-05" db="EMBL/GenBank/DDBJ databases">
        <title>Comparative genomic studies on the polysaccharide-degrading batcterial strains of the Flammeovirga genus.</title>
        <authorList>
            <person name="Zewei F."/>
            <person name="Zheng Z."/>
            <person name="Yu L."/>
            <person name="Ruyue G."/>
            <person name="Yanhong M."/>
            <person name="Yuanyuan C."/>
            <person name="Jingyan G."/>
            <person name="Wenjun H."/>
        </authorList>
    </citation>
    <scope>NUCLEOTIDE SEQUENCE [LARGE SCALE GENOMIC DNA]</scope>
    <source>
        <strain evidence="1 2">YS10</strain>
    </source>
</reference>
<gene>
    <name evidence="1" type="ORF">KM029_19690</name>
</gene>
<keyword evidence="2" id="KW-1185">Reference proteome</keyword>
<name>A0ABX8H3B6_9BACT</name>